<evidence type="ECO:0000313" key="2">
    <source>
        <dbReference type="Proteomes" id="UP000032568"/>
    </source>
</evidence>
<gene>
    <name evidence="1" type="ORF">SG35_015170</name>
</gene>
<dbReference type="Proteomes" id="UP000032568">
    <property type="component" value="Chromosome"/>
</dbReference>
<dbReference type="KEGG" id="tact:SG35_015170"/>
<reference evidence="1 2" key="2">
    <citation type="journal article" date="2022" name="Mar. Drugs">
        <title>Bioassay-Guided Fractionation Leads to the Detection of Cholic Acid Generated by the Rare Thalassomonas sp.</title>
        <authorList>
            <person name="Pheiffer F."/>
            <person name="Schneider Y.K."/>
            <person name="Hansen E.H."/>
            <person name="Andersen J.H."/>
            <person name="Isaksson J."/>
            <person name="Busche T."/>
            <person name="R C."/>
            <person name="Kalinowski J."/>
            <person name="Zyl L.V."/>
            <person name="Trindade M."/>
        </authorList>
    </citation>
    <scope>NUCLEOTIDE SEQUENCE [LARGE SCALE GENOMIC DNA]</scope>
    <source>
        <strain evidence="1 2">A5K-106</strain>
    </source>
</reference>
<protein>
    <submittedName>
        <fullName evidence="1">Uncharacterized protein</fullName>
    </submittedName>
</protein>
<reference evidence="1 2" key="1">
    <citation type="journal article" date="2015" name="Genome Announc.">
        <title>Draft Genome Sequences of Marine Isolates of Thalassomonas viridans and Thalassomonas actiniarum.</title>
        <authorList>
            <person name="Olonade I."/>
            <person name="van Zyl L.J."/>
            <person name="Trindade M."/>
        </authorList>
    </citation>
    <scope>NUCLEOTIDE SEQUENCE [LARGE SCALE GENOMIC DNA]</scope>
    <source>
        <strain evidence="1 2">A5K-106</strain>
    </source>
</reference>
<dbReference type="RefSeq" id="WP_160298381.1">
    <property type="nucleotide sequence ID" value="NZ_CP059735.1"/>
</dbReference>
<accession>A0AAE9YL13</accession>
<evidence type="ECO:0000313" key="1">
    <source>
        <dbReference type="EMBL" id="WDD96718.1"/>
    </source>
</evidence>
<dbReference type="AlphaFoldDB" id="A0AAE9YL13"/>
<sequence>MANPNDMPEFHSVKVSLTENIPNPQYLPTTHAANVTNTSNGDNTCVQLTFMRGRYHV</sequence>
<keyword evidence="2" id="KW-1185">Reference proteome</keyword>
<organism evidence="1 2">
    <name type="scientific">Thalassomonas actiniarum</name>
    <dbReference type="NCBI Taxonomy" id="485447"/>
    <lineage>
        <taxon>Bacteria</taxon>
        <taxon>Pseudomonadati</taxon>
        <taxon>Pseudomonadota</taxon>
        <taxon>Gammaproteobacteria</taxon>
        <taxon>Alteromonadales</taxon>
        <taxon>Colwelliaceae</taxon>
        <taxon>Thalassomonas</taxon>
    </lineage>
</organism>
<dbReference type="EMBL" id="CP059735">
    <property type="protein sequence ID" value="WDD96718.1"/>
    <property type="molecule type" value="Genomic_DNA"/>
</dbReference>
<proteinExistence type="predicted"/>
<name>A0AAE9YL13_9GAMM</name>